<comment type="caution">
    <text evidence="3">The sequence shown here is derived from an EMBL/GenBank/DDBJ whole genome shotgun (WGS) entry which is preliminary data.</text>
</comment>
<dbReference type="PRINTS" id="PR00348">
    <property type="entry name" value="UBIQUITIN"/>
</dbReference>
<dbReference type="AlphaFoldDB" id="A0A835GW30"/>
<dbReference type="Gene3D" id="3.10.20.90">
    <property type="entry name" value="Phosphatidylinositol 3-kinase Catalytic Subunit, Chain A, domain 1"/>
    <property type="match status" value="2"/>
</dbReference>
<dbReference type="Pfam" id="PF00240">
    <property type="entry name" value="ubiquitin"/>
    <property type="match status" value="2"/>
</dbReference>
<dbReference type="EMBL" id="JADFTS010000009">
    <property type="protein sequence ID" value="KAF9588449.1"/>
    <property type="molecule type" value="Genomic_DNA"/>
</dbReference>
<feature type="domain" description="Ubiquitin-like" evidence="2">
    <location>
        <begin position="191"/>
        <end position="261"/>
    </location>
</feature>
<dbReference type="CDD" id="cd17039">
    <property type="entry name" value="Ubl_ubiquitin_like"/>
    <property type="match status" value="1"/>
</dbReference>
<dbReference type="InterPro" id="IPR000626">
    <property type="entry name" value="Ubiquitin-like_dom"/>
</dbReference>
<keyword evidence="4" id="KW-1185">Reference proteome</keyword>
<evidence type="ECO:0000313" key="3">
    <source>
        <dbReference type="EMBL" id="KAF9588449.1"/>
    </source>
</evidence>
<keyword evidence="1" id="KW-1017">Isopeptide bond</keyword>
<gene>
    <name evidence="3" type="ORF">IFM89_010208</name>
</gene>
<evidence type="ECO:0000259" key="2">
    <source>
        <dbReference type="PROSITE" id="PS50053"/>
    </source>
</evidence>
<protein>
    <recommendedName>
        <fullName evidence="2">Ubiquitin-like domain-containing protein</fullName>
    </recommendedName>
</protein>
<evidence type="ECO:0000256" key="1">
    <source>
        <dbReference type="ARBA" id="ARBA00022499"/>
    </source>
</evidence>
<dbReference type="SMART" id="SM00213">
    <property type="entry name" value="UBQ"/>
    <property type="match status" value="2"/>
</dbReference>
<dbReference type="GO" id="GO:0003729">
    <property type="term" value="F:mRNA binding"/>
    <property type="evidence" value="ECO:0007669"/>
    <property type="project" value="UniProtKB-ARBA"/>
</dbReference>
<reference evidence="3 4" key="1">
    <citation type="submission" date="2020-10" db="EMBL/GenBank/DDBJ databases">
        <title>The Coptis chinensis genome and diversification of protoberbering-type alkaloids.</title>
        <authorList>
            <person name="Wang B."/>
            <person name="Shu S."/>
            <person name="Song C."/>
            <person name="Liu Y."/>
        </authorList>
    </citation>
    <scope>NUCLEOTIDE SEQUENCE [LARGE SCALE GENOMIC DNA]</scope>
    <source>
        <strain evidence="3">HL-2020</strain>
        <tissue evidence="3">Leaf</tissue>
    </source>
</reference>
<accession>A0A835GW30</accession>
<dbReference type="OrthoDB" id="2309662at2759"/>
<sequence>MGSIPGYNHNSVKTVHDTLNLDKNDAVRQTGDPFSLGGDQADAWVQNRDILGLTDRKLQKGDSEGLDFSGGDGTGETENLPLPVCVEDIADLNIDLGRLAEESLSQDDGVAMGEEGKKQRHQTGKPITLDVGMRDTVLIIKRKIQNKEGISVGQQVLFYLGEELDNGRTIASYNIEGGSTIYAVFRLGDTMLISVTTEKNRTFSLKVKRWFTVLNVKFLIESMVGIPIGKRKLWLDKVELENDMTLADLHFSRTTDIEFEK</sequence>
<feature type="domain" description="Ubiquitin-like" evidence="2">
    <location>
        <begin position="120"/>
        <end position="186"/>
    </location>
</feature>
<proteinExistence type="predicted"/>
<dbReference type="InterPro" id="IPR029071">
    <property type="entry name" value="Ubiquitin-like_domsf"/>
</dbReference>
<dbReference type="InterPro" id="IPR019956">
    <property type="entry name" value="Ubiquitin_dom"/>
</dbReference>
<name>A0A835GW30_9MAGN</name>
<organism evidence="3 4">
    <name type="scientific">Coptis chinensis</name>
    <dbReference type="NCBI Taxonomy" id="261450"/>
    <lineage>
        <taxon>Eukaryota</taxon>
        <taxon>Viridiplantae</taxon>
        <taxon>Streptophyta</taxon>
        <taxon>Embryophyta</taxon>
        <taxon>Tracheophyta</taxon>
        <taxon>Spermatophyta</taxon>
        <taxon>Magnoliopsida</taxon>
        <taxon>Ranunculales</taxon>
        <taxon>Ranunculaceae</taxon>
        <taxon>Coptidoideae</taxon>
        <taxon>Coptis</taxon>
    </lineage>
</organism>
<dbReference type="PANTHER" id="PTHR10666">
    <property type="entry name" value="UBIQUITIN"/>
    <property type="match status" value="1"/>
</dbReference>
<dbReference type="Proteomes" id="UP000631114">
    <property type="component" value="Unassembled WGS sequence"/>
</dbReference>
<evidence type="ECO:0000313" key="4">
    <source>
        <dbReference type="Proteomes" id="UP000631114"/>
    </source>
</evidence>
<dbReference type="SUPFAM" id="SSF54236">
    <property type="entry name" value="Ubiquitin-like"/>
    <property type="match status" value="2"/>
</dbReference>
<dbReference type="InterPro" id="IPR050158">
    <property type="entry name" value="Ubiquitin_ubiquitin-like"/>
</dbReference>
<dbReference type="PROSITE" id="PS50053">
    <property type="entry name" value="UBIQUITIN_2"/>
    <property type="match status" value="2"/>
</dbReference>